<reference evidence="4" key="1">
    <citation type="journal article" date="2019" name="Int. J. Syst. Evol. Microbiol.">
        <title>The Global Catalogue of Microorganisms (GCM) 10K type strain sequencing project: providing services to taxonomists for standard genome sequencing and annotation.</title>
        <authorList>
            <consortium name="The Broad Institute Genomics Platform"/>
            <consortium name="The Broad Institute Genome Sequencing Center for Infectious Disease"/>
            <person name="Wu L."/>
            <person name="Ma J."/>
        </authorList>
    </citation>
    <scope>NUCLEOTIDE SEQUENCE [LARGE SCALE GENOMIC DNA]</scope>
    <source>
        <strain evidence="4">CECT 7131</strain>
    </source>
</reference>
<evidence type="ECO:0000313" key="4">
    <source>
        <dbReference type="Proteomes" id="UP001529369"/>
    </source>
</evidence>
<evidence type="ECO:0000256" key="1">
    <source>
        <dbReference type="SAM" id="Coils"/>
    </source>
</evidence>
<feature type="region of interest" description="Disordered" evidence="2">
    <location>
        <begin position="1"/>
        <end position="24"/>
    </location>
</feature>
<dbReference type="Proteomes" id="UP001529369">
    <property type="component" value="Unassembled WGS sequence"/>
</dbReference>
<protein>
    <recommendedName>
        <fullName evidence="5">DUF3102 domain-containing protein</fullName>
    </recommendedName>
</protein>
<dbReference type="RefSeq" id="WP_290315696.1">
    <property type="nucleotide sequence ID" value="NZ_JAUFPN010000050.1"/>
</dbReference>
<evidence type="ECO:0000256" key="2">
    <source>
        <dbReference type="SAM" id="MobiDB-lite"/>
    </source>
</evidence>
<evidence type="ECO:0000313" key="3">
    <source>
        <dbReference type="EMBL" id="MDN3563901.1"/>
    </source>
</evidence>
<keyword evidence="1" id="KW-0175">Coiled coil</keyword>
<proteinExistence type="predicted"/>
<evidence type="ECO:0008006" key="5">
    <source>
        <dbReference type="Google" id="ProtNLM"/>
    </source>
</evidence>
<organism evidence="3 4">
    <name type="scientific">Paeniroseomonas aquatica</name>
    <dbReference type="NCBI Taxonomy" id="373043"/>
    <lineage>
        <taxon>Bacteria</taxon>
        <taxon>Pseudomonadati</taxon>
        <taxon>Pseudomonadota</taxon>
        <taxon>Alphaproteobacteria</taxon>
        <taxon>Acetobacterales</taxon>
        <taxon>Acetobacteraceae</taxon>
        <taxon>Paeniroseomonas</taxon>
    </lineage>
</organism>
<sequence length="230" mass="26131">MSGFVLKPSARRRTEPVAALPEHSDQQRERLLSNHVKQCSDLSDYVEEIGKLWGEAQEKFLIIGRYLLQAKLTLPYGQFETMVATQLPFGKNIAYQLRCIAHAVDQERLGLAEVPRSYSNAFRLAQLKPPLLERAREAKLVRPDVTRREIDEFFNVLAAEVELGQPKAERVKREVDMIRKRIVILEEDLAEARSRLTELLAHSDLPDEANSTISTPLPKLAAPLRSGKPR</sequence>
<gene>
    <name evidence="3" type="ORF">QWZ14_05855</name>
</gene>
<accession>A0ABT8A2K0</accession>
<comment type="caution">
    <text evidence="3">The sequence shown here is derived from an EMBL/GenBank/DDBJ whole genome shotgun (WGS) entry which is preliminary data.</text>
</comment>
<name>A0ABT8A2K0_9PROT</name>
<dbReference type="EMBL" id="JAUFPN010000050">
    <property type="protein sequence ID" value="MDN3563901.1"/>
    <property type="molecule type" value="Genomic_DNA"/>
</dbReference>
<feature type="coiled-coil region" evidence="1">
    <location>
        <begin position="168"/>
        <end position="202"/>
    </location>
</feature>
<keyword evidence="4" id="KW-1185">Reference proteome</keyword>
<feature type="region of interest" description="Disordered" evidence="2">
    <location>
        <begin position="207"/>
        <end position="230"/>
    </location>
</feature>